<evidence type="ECO:0000256" key="1">
    <source>
        <dbReference type="SAM" id="SignalP"/>
    </source>
</evidence>
<dbReference type="InterPro" id="IPR028096">
    <property type="entry name" value="EfeO_Cupredoxin"/>
</dbReference>
<dbReference type="Gene3D" id="2.60.40.420">
    <property type="entry name" value="Cupredoxins - blue copper proteins"/>
    <property type="match status" value="1"/>
</dbReference>
<evidence type="ECO:0000259" key="2">
    <source>
        <dbReference type="Pfam" id="PF13473"/>
    </source>
</evidence>
<keyword evidence="4" id="KW-1185">Reference proteome</keyword>
<feature type="signal peptide" evidence="1">
    <location>
        <begin position="1"/>
        <end position="27"/>
    </location>
</feature>
<gene>
    <name evidence="3" type="ORF">FHS09_003299</name>
</gene>
<sequence>MTDYRCRGVVRLLAVAALALLPPVAQAGRPVFEIEIRGHLFHPSELVVPANTKVKLIVYNRDPTPEEFESYELNREKIIMGGQRAIVFIGPLTQGEYPFFGEFNPKTAQGKIIAQ</sequence>
<dbReference type="Proteomes" id="UP000535937">
    <property type="component" value="Unassembled WGS sequence"/>
</dbReference>
<feature type="domain" description="EfeO-type cupredoxin-like" evidence="2">
    <location>
        <begin position="12"/>
        <end position="114"/>
    </location>
</feature>
<comment type="caution">
    <text evidence="3">The sequence shown here is derived from an EMBL/GenBank/DDBJ whole genome shotgun (WGS) entry which is preliminary data.</text>
</comment>
<dbReference type="RefSeq" id="WP_425487777.1">
    <property type="nucleotide sequence ID" value="NZ_JACHWZ010000016.1"/>
</dbReference>
<dbReference type="InterPro" id="IPR008972">
    <property type="entry name" value="Cupredoxin"/>
</dbReference>
<name>A0A7W4WDW8_9GAMM</name>
<dbReference type="EMBL" id="JACHWZ010000016">
    <property type="protein sequence ID" value="MBB3062450.1"/>
    <property type="molecule type" value="Genomic_DNA"/>
</dbReference>
<evidence type="ECO:0000313" key="4">
    <source>
        <dbReference type="Proteomes" id="UP000535937"/>
    </source>
</evidence>
<dbReference type="AlphaFoldDB" id="A0A7W4WDW8"/>
<dbReference type="SUPFAM" id="SSF49503">
    <property type="entry name" value="Cupredoxins"/>
    <property type="match status" value="1"/>
</dbReference>
<feature type="chain" id="PRO_5030902958" description="EfeO-type cupredoxin-like domain-containing protein" evidence="1">
    <location>
        <begin position="28"/>
        <end position="115"/>
    </location>
</feature>
<organism evidence="3 4">
    <name type="scientific">Microbulbifer rhizosphaerae</name>
    <dbReference type="NCBI Taxonomy" id="1562603"/>
    <lineage>
        <taxon>Bacteria</taxon>
        <taxon>Pseudomonadati</taxon>
        <taxon>Pseudomonadota</taxon>
        <taxon>Gammaproteobacteria</taxon>
        <taxon>Cellvibrionales</taxon>
        <taxon>Microbulbiferaceae</taxon>
        <taxon>Microbulbifer</taxon>
    </lineage>
</organism>
<evidence type="ECO:0000313" key="3">
    <source>
        <dbReference type="EMBL" id="MBB3062450.1"/>
    </source>
</evidence>
<dbReference type="Pfam" id="PF13473">
    <property type="entry name" value="Cupredoxin_1"/>
    <property type="match status" value="1"/>
</dbReference>
<keyword evidence="1" id="KW-0732">Signal</keyword>
<reference evidence="3 4" key="1">
    <citation type="submission" date="2020-08" db="EMBL/GenBank/DDBJ databases">
        <title>Genomic Encyclopedia of Type Strains, Phase III (KMG-III): the genomes of soil and plant-associated and newly described type strains.</title>
        <authorList>
            <person name="Whitman W."/>
        </authorList>
    </citation>
    <scope>NUCLEOTIDE SEQUENCE [LARGE SCALE GENOMIC DNA]</scope>
    <source>
        <strain evidence="3 4">CECT 8799</strain>
    </source>
</reference>
<protein>
    <recommendedName>
        <fullName evidence="2">EfeO-type cupredoxin-like domain-containing protein</fullName>
    </recommendedName>
</protein>
<proteinExistence type="predicted"/>
<accession>A0A7W4WDW8</accession>